<dbReference type="InterPro" id="IPR036322">
    <property type="entry name" value="WD40_repeat_dom_sf"/>
</dbReference>
<accession>A0A226EQR5</accession>
<dbReference type="PANTHER" id="PTHR22872:SF2">
    <property type="entry name" value="INHIBITOR OF BRUTON TYROSINE KINASE"/>
    <property type="match status" value="1"/>
</dbReference>
<dbReference type="EMBL" id="LNIX01000002">
    <property type="protein sequence ID" value="OXA58936.1"/>
    <property type="molecule type" value="Genomic_DNA"/>
</dbReference>
<name>A0A226EQR5_FOLCA</name>
<feature type="repeat" description="RCC1" evidence="2">
    <location>
        <begin position="892"/>
        <end position="941"/>
    </location>
</feature>
<dbReference type="InterPro" id="IPR009091">
    <property type="entry name" value="RCC1/BLIP-II"/>
</dbReference>
<organism evidence="4 5">
    <name type="scientific">Folsomia candida</name>
    <name type="common">Springtail</name>
    <dbReference type="NCBI Taxonomy" id="158441"/>
    <lineage>
        <taxon>Eukaryota</taxon>
        <taxon>Metazoa</taxon>
        <taxon>Ecdysozoa</taxon>
        <taxon>Arthropoda</taxon>
        <taxon>Hexapoda</taxon>
        <taxon>Collembola</taxon>
        <taxon>Entomobryomorpha</taxon>
        <taxon>Isotomoidea</taxon>
        <taxon>Isotomidae</taxon>
        <taxon>Proisotominae</taxon>
        <taxon>Folsomia</taxon>
    </lineage>
</organism>
<feature type="repeat" description="RCC1" evidence="2">
    <location>
        <begin position="942"/>
        <end position="995"/>
    </location>
</feature>
<feature type="domain" description="RCC1-like" evidence="3">
    <location>
        <begin position="769"/>
        <end position="1005"/>
    </location>
</feature>
<dbReference type="PROSITE" id="PS50012">
    <property type="entry name" value="RCC1_3"/>
    <property type="match status" value="5"/>
</dbReference>
<dbReference type="InterPro" id="IPR058923">
    <property type="entry name" value="RCC1-like_dom"/>
</dbReference>
<keyword evidence="1" id="KW-0677">Repeat</keyword>
<feature type="repeat" description="RCC1" evidence="2">
    <location>
        <begin position="840"/>
        <end position="891"/>
    </location>
</feature>
<dbReference type="PANTHER" id="PTHR22872">
    <property type="entry name" value="BTK-BINDING PROTEIN-RELATED"/>
    <property type="match status" value="1"/>
</dbReference>
<evidence type="ECO:0000256" key="1">
    <source>
        <dbReference type="ARBA" id="ARBA00022737"/>
    </source>
</evidence>
<dbReference type="PROSITE" id="PS00626">
    <property type="entry name" value="RCC1_2"/>
    <property type="match status" value="1"/>
</dbReference>
<comment type="caution">
    <text evidence="4">The sequence shown here is derived from an EMBL/GenBank/DDBJ whole genome shotgun (WGS) entry which is preliminary data.</text>
</comment>
<dbReference type="InterPro" id="IPR051625">
    <property type="entry name" value="Signaling_Regulatory_Domain"/>
</dbReference>
<dbReference type="OrthoDB" id="16281at2759"/>
<evidence type="ECO:0000259" key="3">
    <source>
        <dbReference type="Pfam" id="PF25390"/>
    </source>
</evidence>
<dbReference type="InterPro" id="IPR000408">
    <property type="entry name" value="Reg_chr_condens"/>
</dbReference>
<feature type="repeat" description="RCC1" evidence="2">
    <location>
        <begin position="783"/>
        <end position="839"/>
    </location>
</feature>
<gene>
    <name evidence="4" type="ORF">Fcan01_05492</name>
</gene>
<keyword evidence="5" id="KW-1185">Reference proteome</keyword>
<dbReference type="Proteomes" id="UP000198287">
    <property type="component" value="Unassembled WGS sequence"/>
</dbReference>
<evidence type="ECO:0000256" key="2">
    <source>
        <dbReference type="PROSITE-ProRule" id="PRU00235"/>
    </source>
</evidence>
<dbReference type="Gene3D" id="2.130.10.30">
    <property type="entry name" value="Regulator of chromosome condensation 1/beta-lactamase-inhibitor protein II"/>
    <property type="match status" value="2"/>
</dbReference>
<dbReference type="PRINTS" id="PR00633">
    <property type="entry name" value="RCCNDNSATION"/>
</dbReference>
<reference evidence="4 5" key="1">
    <citation type="submission" date="2015-12" db="EMBL/GenBank/DDBJ databases">
        <title>The genome of Folsomia candida.</title>
        <authorList>
            <person name="Faddeeva A."/>
            <person name="Derks M.F."/>
            <person name="Anvar Y."/>
            <person name="Smit S."/>
            <person name="Van Straalen N."/>
            <person name="Roelofs D."/>
        </authorList>
    </citation>
    <scope>NUCLEOTIDE SEQUENCE [LARGE SCALE GENOMIC DNA]</scope>
    <source>
        <strain evidence="4 5">VU population</strain>
        <tissue evidence="4">Whole body</tissue>
    </source>
</reference>
<feature type="repeat" description="RCC1" evidence="2">
    <location>
        <begin position="1066"/>
        <end position="1117"/>
    </location>
</feature>
<evidence type="ECO:0000313" key="5">
    <source>
        <dbReference type="Proteomes" id="UP000198287"/>
    </source>
</evidence>
<proteinExistence type="predicted"/>
<protein>
    <submittedName>
        <fullName evidence="4">X-linked retinitis pigmentosa GTPase regulator</fullName>
    </submittedName>
</protein>
<dbReference type="Pfam" id="PF25390">
    <property type="entry name" value="WD40_RLD"/>
    <property type="match status" value="1"/>
</dbReference>
<evidence type="ECO:0000313" key="4">
    <source>
        <dbReference type="EMBL" id="OXA58936.1"/>
    </source>
</evidence>
<dbReference type="SUPFAM" id="SSF50978">
    <property type="entry name" value="WD40 repeat-like"/>
    <property type="match status" value="1"/>
</dbReference>
<dbReference type="SUPFAM" id="SSF50985">
    <property type="entry name" value="RCC1/BLIP-II"/>
    <property type="match status" value="1"/>
</dbReference>
<sequence>MSTTVATPSATTTTTPPPVAAAVTTLSGGAKDIFELHHRLEIPTGDEIELYSKHSEGDVNFFALHIKSSGDLLLVSDHKFPFDGSIKGWTLKHIPWFNDPGKRVSAMAFDDEGILFLGTWDGTVLELRTRKVLGSLSILPETDILEICHLNNIRILHMLIYNQESNKVILCSGENNKFVILTNHAPPVLVTFTSNINSVDIFTNKAGLTCALVCLESGQNVYTILDDLDLPDTNMVESQGKKSIFRKAKDNLLSRLSEEKLGFFGKKSNKETSASPNNSLTNVAQSVLSTTTVAPSVIVGHVSSQKSSSVPLSNVKFQTIDETFRGLVKKIMRQNQFFRHGNNKLDLFDGDFRQTATTYVPPSVTKLFAIQRMYFAVDQDSHCLKVSIIIDSVFKEFACIPFTHTILAIEPFGEEGTPYTVFLICDNGIFEMNLRRTPLETCVELMLSESGGNAIDAVCAALNVPKNQVCVMAGDVCSFELKFSKTIIYYKLAGLSYAQICAKFGSRGQIPAMLFFYELVDQERAKAGSTQDRKLMTDLALLGRIEQYLRYGLVRSELPKNPELLLRKMLLTNVHYSSPKAAQYLAIPELLWALKLVGQCRCCYPDILNCLHTNEAKVVPYFYSKKLFWNLLTIDWLAMYTTDPSVFIWFRALVWKFLRRFTSTMILKLLILLLPWRRELQRKIFTEVSDIVNIIDFTVSPEIERIVVDDYVSLFMIILIEAVRRKPKTMRLPQFVFKVDARAHQKKEIANHKNNMIATMMLSYTHNYSFSASSNHCVCVRNGRVYTWGENKLGRLGFGENKGKLNVDVPTPISLPATMKLYIESVCAGHSHNIALTNVGTILVWGSNKFGQLGLGRVTSWTGRLVPLEIPNVIFTCIAAGSYHSCAIDHLNRVWTWGWGVFGQLGTGSVENVFCPSIIEMEDKIVFVSAGHSHTALLTCYGRVLIFGCNHFGQLGLGLKEGKVKVPTLLTSLPSGTLIRLVECGICCTVLVTTKNRLFYSGLNPASLKSLLSGAKRKEKMQQEKVIFEEEKDFNQPTLIDTSHMAGDITRVSASSTHFGVMTSLGYVYTWGIGKSGQLARNDDDSKTLELIDCDAKMIVVSDICCAGDCTFVVERDTGCVYGCGFNSSGQIGKMESDEEQSVMTVRTKKRVVKIRQPSNIYFRLKEIPGLPKQLSWEGESSVISSHKIAPHTNIVGQELLEWCLNVFRRNYDAKFMTNRCLEAGNLAGASLLETLAENHEQALRHNLEAAAENKQETETAINGYMDIVGQKSPSIEQACRFLNQIVQHYKKYGLPSSDLEDLLERQRKSSGWGSHLNLAIKELISTADDSSEWIASHLTPLFILTAIKDVEHQAPGLVSRSSIDSNDKGVISNACVASSILPEKSDLSSTTTGRPAAKVNGV</sequence>